<keyword evidence="3" id="KW-1185">Reference proteome</keyword>
<dbReference type="GeneID" id="34612342"/>
<dbReference type="OrthoDB" id="4510966at2759"/>
<feature type="compositionally biased region" description="Polar residues" evidence="1">
    <location>
        <begin position="9"/>
        <end position="26"/>
    </location>
</feature>
<accession>A0A1L9SM03</accession>
<feature type="region of interest" description="Disordered" evidence="1">
    <location>
        <begin position="208"/>
        <end position="233"/>
    </location>
</feature>
<dbReference type="STRING" id="1073090.A0A1L9SM03"/>
<evidence type="ECO:0000313" key="3">
    <source>
        <dbReference type="Proteomes" id="UP000184188"/>
    </source>
</evidence>
<feature type="compositionally biased region" description="Low complexity" evidence="1">
    <location>
        <begin position="278"/>
        <end position="288"/>
    </location>
</feature>
<feature type="region of interest" description="Disordered" evidence="1">
    <location>
        <begin position="1"/>
        <end position="75"/>
    </location>
</feature>
<dbReference type="RefSeq" id="XP_022582646.1">
    <property type="nucleotide sequence ID" value="XM_022725878.1"/>
</dbReference>
<dbReference type="AlphaFoldDB" id="A0A1L9SM03"/>
<feature type="compositionally biased region" description="Low complexity" evidence="1">
    <location>
        <begin position="34"/>
        <end position="67"/>
    </location>
</feature>
<protein>
    <submittedName>
        <fullName evidence="2">Uncharacterized protein</fullName>
    </submittedName>
</protein>
<gene>
    <name evidence="2" type="ORF">ASPZODRAFT_1526753</name>
</gene>
<proteinExistence type="predicted"/>
<sequence length="301" mass="33167">MMGYGGHPFQQNPSPSMAAASLQNNPLVRGRSAQQSPQQQHQPQSLPQQHQQQQQQQQHQQRQQPSPALNATARIPDVMGTAATARSMIAQSPRQMPSPDLFPGSGQYGAFAGHYAGQGSPDLMGRNTQSTAQLKDPYLSLQQSLNRSMNPMANFRPHPSMTPQAAMAMGVSSPQALPQPLPQSLDNRSFQQQLQSRDPMQRNNFMAVSANQQQQQQQQQQQAQPLLQKVPQQQQAPNFITINHHSKQTGSHSRNSSIKYGSCSLHLSPQTKLSHNKSSSSSSSSSSSNHNNTRLRPHRLP</sequence>
<organism evidence="2 3">
    <name type="scientific">Penicilliopsis zonata CBS 506.65</name>
    <dbReference type="NCBI Taxonomy" id="1073090"/>
    <lineage>
        <taxon>Eukaryota</taxon>
        <taxon>Fungi</taxon>
        <taxon>Dikarya</taxon>
        <taxon>Ascomycota</taxon>
        <taxon>Pezizomycotina</taxon>
        <taxon>Eurotiomycetes</taxon>
        <taxon>Eurotiomycetidae</taxon>
        <taxon>Eurotiales</taxon>
        <taxon>Aspergillaceae</taxon>
        <taxon>Penicilliopsis</taxon>
    </lineage>
</organism>
<dbReference type="EMBL" id="KV878339">
    <property type="protein sequence ID" value="OJJ48136.1"/>
    <property type="molecule type" value="Genomic_DNA"/>
</dbReference>
<dbReference type="Proteomes" id="UP000184188">
    <property type="component" value="Unassembled WGS sequence"/>
</dbReference>
<feature type="compositionally biased region" description="Polar residues" evidence="1">
    <location>
        <begin position="245"/>
        <end position="277"/>
    </location>
</feature>
<dbReference type="VEuPathDB" id="FungiDB:ASPZODRAFT_1526753"/>
<feature type="compositionally biased region" description="Low complexity" evidence="1">
    <location>
        <begin position="212"/>
        <end position="233"/>
    </location>
</feature>
<evidence type="ECO:0000313" key="2">
    <source>
        <dbReference type="EMBL" id="OJJ48136.1"/>
    </source>
</evidence>
<feature type="region of interest" description="Disordered" evidence="1">
    <location>
        <begin position="245"/>
        <end position="301"/>
    </location>
</feature>
<reference evidence="3" key="1">
    <citation type="journal article" date="2017" name="Genome Biol.">
        <title>Comparative genomics reveals high biological diversity and specific adaptations in the industrially and medically important fungal genus Aspergillus.</title>
        <authorList>
            <person name="de Vries R.P."/>
            <person name="Riley R."/>
            <person name="Wiebenga A."/>
            <person name="Aguilar-Osorio G."/>
            <person name="Amillis S."/>
            <person name="Uchima C.A."/>
            <person name="Anderluh G."/>
            <person name="Asadollahi M."/>
            <person name="Askin M."/>
            <person name="Barry K."/>
            <person name="Battaglia E."/>
            <person name="Bayram O."/>
            <person name="Benocci T."/>
            <person name="Braus-Stromeyer S.A."/>
            <person name="Caldana C."/>
            <person name="Canovas D."/>
            <person name="Cerqueira G.C."/>
            <person name="Chen F."/>
            <person name="Chen W."/>
            <person name="Choi C."/>
            <person name="Clum A."/>
            <person name="Dos Santos R.A."/>
            <person name="Damasio A.R."/>
            <person name="Diallinas G."/>
            <person name="Emri T."/>
            <person name="Fekete E."/>
            <person name="Flipphi M."/>
            <person name="Freyberg S."/>
            <person name="Gallo A."/>
            <person name="Gournas C."/>
            <person name="Habgood R."/>
            <person name="Hainaut M."/>
            <person name="Harispe M.L."/>
            <person name="Henrissat B."/>
            <person name="Hilden K.S."/>
            <person name="Hope R."/>
            <person name="Hossain A."/>
            <person name="Karabika E."/>
            <person name="Karaffa L."/>
            <person name="Karanyi Z."/>
            <person name="Krasevec N."/>
            <person name="Kuo A."/>
            <person name="Kusch H."/>
            <person name="LaButti K."/>
            <person name="Lagendijk E.L."/>
            <person name="Lapidus A."/>
            <person name="Levasseur A."/>
            <person name="Lindquist E."/>
            <person name="Lipzen A."/>
            <person name="Logrieco A.F."/>
            <person name="MacCabe A."/>
            <person name="Maekelae M.R."/>
            <person name="Malavazi I."/>
            <person name="Melin P."/>
            <person name="Meyer V."/>
            <person name="Mielnichuk N."/>
            <person name="Miskei M."/>
            <person name="Molnar A.P."/>
            <person name="Mule G."/>
            <person name="Ngan C.Y."/>
            <person name="Orejas M."/>
            <person name="Orosz E."/>
            <person name="Ouedraogo J.P."/>
            <person name="Overkamp K.M."/>
            <person name="Park H.-S."/>
            <person name="Perrone G."/>
            <person name="Piumi F."/>
            <person name="Punt P.J."/>
            <person name="Ram A.F."/>
            <person name="Ramon A."/>
            <person name="Rauscher S."/>
            <person name="Record E."/>
            <person name="Riano-Pachon D.M."/>
            <person name="Robert V."/>
            <person name="Roehrig J."/>
            <person name="Ruller R."/>
            <person name="Salamov A."/>
            <person name="Salih N.S."/>
            <person name="Samson R.A."/>
            <person name="Sandor E."/>
            <person name="Sanguinetti M."/>
            <person name="Schuetze T."/>
            <person name="Sepcic K."/>
            <person name="Shelest E."/>
            <person name="Sherlock G."/>
            <person name="Sophianopoulou V."/>
            <person name="Squina F.M."/>
            <person name="Sun H."/>
            <person name="Susca A."/>
            <person name="Todd R.B."/>
            <person name="Tsang A."/>
            <person name="Unkles S.E."/>
            <person name="van de Wiele N."/>
            <person name="van Rossen-Uffink D."/>
            <person name="Oliveira J.V."/>
            <person name="Vesth T.C."/>
            <person name="Visser J."/>
            <person name="Yu J.-H."/>
            <person name="Zhou M."/>
            <person name="Andersen M.R."/>
            <person name="Archer D.B."/>
            <person name="Baker S.E."/>
            <person name="Benoit I."/>
            <person name="Brakhage A.A."/>
            <person name="Braus G.H."/>
            <person name="Fischer R."/>
            <person name="Frisvad J.C."/>
            <person name="Goldman G.H."/>
            <person name="Houbraken J."/>
            <person name="Oakley B."/>
            <person name="Pocsi I."/>
            <person name="Scazzocchio C."/>
            <person name="Seiboth B."/>
            <person name="vanKuyk P.A."/>
            <person name="Wortman J."/>
            <person name="Dyer P.S."/>
            <person name="Grigoriev I.V."/>
        </authorList>
    </citation>
    <scope>NUCLEOTIDE SEQUENCE [LARGE SCALE GENOMIC DNA]</scope>
    <source>
        <strain evidence="3">CBS 506.65</strain>
    </source>
</reference>
<name>A0A1L9SM03_9EURO</name>
<evidence type="ECO:0000256" key="1">
    <source>
        <dbReference type="SAM" id="MobiDB-lite"/>
    </source>
</evidence>